<sequence>MKTDRPDGERLGPIRTAHLRDPADTSHTMARLPPPASVAGLVRWFWIPVWSVPAGQGVVQKVLRYPVPLIVVTWEYARFYGVESGLSRTTLTGEGWAFGLAMQPASGRLLAGEPMSRWRDRTADLSEVLGERGAAFTATVRRLLVDDPRDAGAQAAAVEAARTALEPLLPVDPEGELVNDVVEWIEATPHVRRIEDLTARTGLSERSLQRLFRDRVGLGATWVVRRRRLHEAVARLREAAHAAGDGGHATLADVAAELGYADQAHLTRDFRSVTGMTPGQFLRRERGPRG</sequence>
<keyword evidence="3" id="KW-0804">Transcription</keyword>
<protein>
    <submittedName>
        <fullName evidence="6">AraC family transcriptional regulator</fullName>
    </submittedName>
</protein>
<reference evidence="6" key="2">
    <citation type="submission" date="2023-02" db="EMBL/GenBank/DDBJ databases">
        <authorList>
            <person name="Sun Q."/>
            <person name="Mori K."/>
        </authorList>
    </citation>
    <scope>NUCLEOTIDE SEQUENCE</scope>
    <source>
        <strain evidence="6">NBRC 112290</strain>
    </source>
</reference>
<dbReference type="SUPFAM" id="SSF46689">
    <property type="entry name" value="Homeodomain-like"/>
    <property type="match status" value="1"/>
</dbReference>
<feature type="domain" description="HTH araC/xylS-type" evidence="5">
    <location>
        <begin position="179"/>
        <end position="284"/>
    </location>
</feature>
<dbReference type="InterPro" id="IPR009057">
    <property type="entry name" value="Homeodomain-like_sf"/>
</dbReference>
<dbReference type="PANTHER" id="PTHR46796">
    <property type="entry name" value="HTH-TYPE TRANSCRIPTIONAL ACTIVATOR RHAS-RELATED"/>
    <property type="match status" value="1"/>
</dbReference>
<dbReference type="PROSITE" id="PS01124">
    <property type="entry name" value="HTH_ARAC_FAMILY_2"/>
    <property type="match status" value="1"/>
</dbReference>
<dbReference type="InterPro" id="IPR050204">
    <property type="entry name" value="AraC_XylS_family_regulators"/>
</dbReference>
<dbReference type="PANTHER" id="PTHR46796:SF15">
    <property type="entry name" value="BLL1074 PROTEIN"/>
    <property type="match status" value="1"/>
</dbReference>
<evidence type="ECO:0000256" key="4">
    <source>
        <dbReference type="SAM" id="MobiDB-lite"/>
    </source>
</evidence>
<evidence type="ECO:0000256" key="1">
    <source>
        <dbReference type="ARBA" id="ARBA00023015"/>
    </source>
</evidence>
<dbReference type="GO" id="GO:0003700">
    <property type="term" value="F:DNA-binding transcription factor activity"/>
    <property type="evidence" value="ECO:0007669"/>
    <property type="project" value="InterPro"/>
</dbReference>
<dbReference type="SMART" id="SM00342">
    <property type="entry name" value="HTH_ARAC"/>
    <property type="match status" value="1"/>
</dbReference>
<dbReference type="Pfam" id="PF20240">
    <property type="entry name" value="DUF6597"/>
    <property type="match status" value="1"/>
</dbReference>
<dbReference type="Gene3D" id="1.10.10.60">
    <property type="entry name" value="Homeodomain-like"/>
    <property type="match status" value="1"/>
</dbReference>
<dbReference type="EMBL" id="BSUM01000001">
    <property type="protein sequence ID" value="GMA33158.1"/>
    <property type="molecule type" value="Genomic_DNA"/>
</dbReference>
<dbReference type="InterPro" id="IPR046532">
    <property type="entry name" value="DUF6597"/>
</dbReference>
<evidence type="ECO:0000259" key="5">
    <source>
        <dbReference type="PROSITE" id="PS01124"/>
    </source>
</evidence>
<dbReference type="InterPro" id="IPR018062">
    <property type="entry name" value="HTH_AraC-typ_CS"/>
</dbReference>
<dbReference type="Pfam" id="PF12833">
    <property type="entry name" value="HTH_18"/>
    <property type="match status" value="1"/>
</dbReference>
<evidence type="ECO:0000256" key="2">
    <source>
        <dbReference type="ARBA" id="ARBA00023125"/>
    </source>
</evidence>
<evidence type="ECO:0000313" key="7">
    <source>
        <dbReference type="Proteomes" id="UP001157161"/>
    </source>
</evidence>
<evidence type="ECO:0000313" key="6">
    <source>
        <dbReference type="EMBL" id="GMA33158.1"/>
    </source>
</evidence>
<gene>
    <name evidence="6" type="ORF">GCM10025875_31500</name>
</gene>
<feature type="compositionally biased region" description="Basic and acidic residues" evidence="4">
    <location>
        <begin position="1"/>
        <end position="24"/>
    </location>
</feature>
<dbReference type="InterPro" id="IPR018060">
    <property type="entry name" value="HTH_AraC"/>
</dbReference>
<reference evidence="6" key="1">
    <citation type="journal article" date="2014" name="Int. J. Syst. Evol. Microbiol.">
        <title>Complete genome sequence of Corynebacterium casei LMG S-19264T (=DSM 44701T), isolated from a smear-ripened cheese.</title>
        <authorList>
            <consortium name="US DOE Joint Genome Institute (JGI-PGF)"/>
            <person name="Walter F."/>
            <person name="Albersmeier A."/>
            <person name="Kalinowski J."/>
            <person name="Ruckert C."/>
        </authorList>
    </citation>
    <scope>NUCLEOTIDE SEQUENCE</scope>
    <source>
        <strain evidence="6">NBRC 112290</strain>
    </source>
</reference>
<accession>A0AA38CRV7</accession>
<evidence type="ECO:0000256" key="3">
    <source>
        <dbReference type="ARBA" id="ARBA00023163"/>
    </source>
</evidence>
<keyword evidence="1" id="KW-0805">Transcription regulation</keyword>
<organism evidence="6 7">
    <name type="scientific">Litorihabitans aurantiacus</name>
    <dbReference type="NCBI Taxonomy" id="1930061"/>
    <lineage>
        <taxon>Bacteria</taxon>
        <taxon>Bacillati</taxon>
        <taxon>Actinomycetota</taxon>
        <taxon>Actinomycetes</taxon>
        <taxon>Micrococcales</taxon>
        <taxon>Beutenbergiaceae</taxon>
        <taxon>Litorihabitans</taxon>
    </lineage>
</organism>
<dbReference type="PROSITE" id="PS00041">
    <property type="entry name" value="HTH_ARAC_FAMILY_1"/>
    <property type="match status" value="1"/>
</dbReference>
<comment type="caution">
    <text evidence="6">The sequence shown here is derived from an EMBL/GenBank/DDBJ whole genome shotgun (WGS) entry which is preliminary data.</text>
</comment>
<feature type="region of interest" description="Disordered" evidence="4">
    <location>
        <begin position="1"/>
        <end position="31"/>
    </location>
</feature>
<name>A0AA38CRV7_9MICO</name>
<keyword evidence="7" id="KW-1185">Reference proteome</keyword>
<keyword evidence="2" id="KW-0238">DNA-binding</keyword>
<dbReference type="Proteomes" id="UP001157161">
    <property type="component" value="Unassembled WGS sequence"/>
</dbReference>
<proteinExistence type="predicted"/>
<dbReference type="RefSeq" id="WP_284251831.1">
    <property type="nucleotide sequence ID" value="NZ_BSUM01000001.1"/>
</dbReference>
<dbReference type="GO" id="GO:0043565">
    <property type="term" value="F:sequence-specific DNA binding"/>
    <property type="evidence" value="ECO:0007669"/>
    <property type="project" value="InterPro"/>
</dbReference>
<dbReference type="AlphaFoldDB" id="A0AA38CRV7"/>